<gene>
    <name evidence="1" type="ORF">METZ01_LOCUS337925</name>
</gene>
<dbReference type="AlphaFoldDB" id="A0A382QL66"/>
<feature type="non-terminal residue" evidence="1">
    <location>
        <position position="75"/>
    </location>
</feature>
<sequence length="75" mass="8285">MNRLDIIVNIVNIRQGFLSLIPAISTGLPMTHSFNLENYEINVPQILRNAAPARLYEEALRYESGSAISDVGALV</sequence>
<protein>
    <submittedName>
        <fullName evidence="1">Uncharacterized protein</fullName>
    </submittedName>
</protein>
<name>A0A382QL66_9ZZZZ</name>
<proteinExistence type="predicted"/>
<accession>A0A382QL66</accession>
<dbReference type="EMBL" id="UINC01114631">
    <property type="protein sequence ID" value="SVC85071.1"/>
    <property type="molecule type" value="Genomic_DNA"/>
</dbReference>
<evidence type="ECO:0000313" key="1">
    <source>
        <dbReference type="EMBL" id="SVC85071.1"/>
    </source>
</evidence>
<organism evidence="1">
    <name type="scientific">marine metagenome</name>
    <dbReference type="NCBI Taxonomy" id="408172"/>
    <lineage>
        <taxon>unclassified sequences</taxon>
        <taxon>metagenomes</taxon>
        <taxon>ecological metagenomes</taxon>
    </lineage>
</organism>
<reference evidence="1" key="1">
    <citation type="submission" date="2018-05" db="EMBL/GenBank/DDBJ databases">
        <authorList>
            <person name="Lanie J.A."/>
            <person name="Ng W.-L."/>
            <person name="Kazmierczak K.M."/>
            <person name="Andrzejewski T.M."/>
            <person name="Davidsen T.M."/>
            <person name="Wayne K.J."/>
            <person name="Tettelin H."/>
            <person name="Glass J.I."/>
            <person name="Rusch D."/>
            <person name="Podicherti R."/>
            <person name="Tsui H.-C.T."/>
            <person name="Winkler M.E."/>
        </authorList>
    </citation>
    <scope>NUCLEOTIDE SEQUENCE</scope>
</reference>